<dbReference type="Proteomes" id="UP000320333">
    <property type="component" value="Unassembled WGS sequence"/>
</dbReference>
<evidence type="ECO:0000256" key="8">
    <source>
        <dbReference type="ARBA" id="ARBA00048679"/>
    </source>
</evidence>
<dbReference type="EC" id="2.7.11.1" evidence="1"/>
<keyword evidence="3" id="KW-0808">Transferase</keyword>
<dbReference type="PROSITE" id="PS50011">
    <property type="entry name" value="PROTEIN_KINASE_DOM"/>
    <property type="match status" value="1"/>
</dbReference>
<organism evidence="11 12">
    <name type="scientific">Chytriomyces confervae</name>
    <dbReference type="NCBI Taxonomy" id="246404"/>
    <lineage>
        <taxon>Eukaryota</taxon>
        <taxon>Fungi</taxon>
        <taxon>Fungi incertae sedis</taxon>
        <taxon>Chytridiomycota</taxon>
        <taxon>Chytridiomycota incertae sedis</taxon>
        <taxon>Chytridiomycetes</taxon>
        <taxon>Chytridiales</taxon>
        <taxon>Chytriomycetaceae</taxon>
        <taxon>Chytriomyces</taxon>
    </lineage>
</organism>
<comment type="caution">
    <text evidence="11">The sequence shown here is derived from an EMBL/GenBank/DDBJ whole genome shotgun (WGS) entry which is preliminary data.</text>
</comment>
<evidence type="ECO:0000256" key="1">
    <source>
        <dbReference type="ARBA" id="ARBA00012513"/>
    </source>
</evidence>
<dbReference type="SMART" id="SM00220">
    <property type="entry name" value="S_TKc"/>
    <property type="match status" value="1"/>
</dbReference>
<comment type="catalytic activity">
    <reaction evidence="7">
        <text>L-threonyl-[protein] + ATP = O-phospho-L-threonyl-[protein] + ADP + H(+)</text>
        <dbReference type="Rhea" id="RHEA:46608"/>
        <dbReference type="Rhea" id="RHEA-COMP:11060"/>
        <dbReference type="Rhea" id="RHEA-COMP:11605"/>
        <dbReference type="ChEBI" id="CHEBI:15378"/>
        <dbReference type="ChEBI" id="CHEBI:30013"/>
        <dbReference type="ChEBI" id="CHEBI:30616"/>
        <dbReference type="ChEBI" id="CHEBI:61977"/>
        <dbReference type="ChEBI" id="CHEBI:456216"/>
        <dbReference type="EC" id="2.7.11.1"/>
    </reaction>
</comment>
<dbReference type="Pfam" id="PF00069">
    <property type="entry name" value="Pkinase"/>
    <property type="match status" value="1"/>
</dbReference>
<dbReference type="Gene3D" id="1.10.510.10">
    <property type="entry name" value="Transferase(Phosphotransferase) domain 1"/>
    <property type="match status" value="1"/>
</dbReference>
<evidence type="ECO:0000259" key="10">
    <source>
        <dbReference type="PROSITE" id="PS50011"/>
    </source>
</evidence>
<dbReference type="InterPro" id="IPR052239">
    <property type="entry name" value="Ser/Thr-specific_kinases"/>
</dbReference>
<evidence type="ECO:0000256" key="7">
    <source>
        <dbReference type="ARBA" id="ARBA00047899"/>
    </source>
</evidence>
<evidence type="ECO:0000256" key="9">
    <source>
        <dbReference type="PROSITE-ProRule" id="PRU10141"/>
    </source>
</evidence>
<dbReference type="PANTHER" id="PTHR45998:SF2">
    <property type="entry name" value="SERINE_THREONINE-PROTEIN KINASE 16"/>
    <property type="match status" value="1"/>
</dbReference>
<gene>
    <name evidence="11" type="ORF">CcCBS67573_g08090</name>
</gene>
<dbReference type="AlphaFoldDB" id="A0A507ENY0"/>
<evidence type="ECO:0000256" key="3">
    <source>
        <dbReference type="ARBA" id="ARBA00022679"/>
    </source>
</evidence>
<evidence type="ECO:0000313" key="12">
    <source>
        <dbReference type="Proteomes" id="UP000320333"/>
    </source>
</evidence>
<keyword evidence="6 9" id="KW-0067">ATP-binding</keyword>
<dbReference type="GO" id="GO:0005524">
    <property type="term" value="F:ATP binding"/>
    <property type="evidence" value="ECO:0007669"/>
    <property type="project" value="UniProtKB-UniRule"/>
</dbReference>
<evidence type="ECO:0000256" key="6">
    <source>
        <dbReference type="ARBA" id="ARBA00022840"/>
    </source>
</evidence>
<reference evidence="11 12" key="1">
    <citation type="journal article" date="2019" name="Sci. Rep.">
        <title>Comparative genomics of chytrid fungi reveal insights into the obligate biotrophic and pathogenic lifestyle of Synchytrium endobioticum.</title>
        <authorList>
            <person name="van de Vossenberg B.T.L.H."/>
            <person name="Warris S."/>
            <person name="Nguyen H.D.T."/>
            <person name="van Gent-Pelzer M.P.E."/>
            <person name="Joly D.L."/>
            <person name="van de Geest H.C."/>
            <person name="Bonants P.J.M."/>
            <person name="Smith D.S."/>
            <person name="Levesque C.A."/>
            <person name="van der Lee T.A.J."/>
        </authorList>
    </citation>
    <scope>NUCLEOTIDE SEQUENCE [LARGE SCALE GENOMIC DNA]</scope>
    <source>
        <strain evidence="11 12">CBS 675.73</strain>
    </source>
</reference>
<dbReference type="InterPro" id="IPR017441">
    <property type="entry name" value="Protein_kinase_ATP_BS"/>
</dbReference>
<dbReference type="InterPro" id="IPR011009">
    <property type="entry name" value="Kinase-like_dom_sf"/>
</dbReference>
<proteinExistence type="predicted"/>
<protein>
    <recommendedName>
        <fullName evidence="1">non-specific serine/threonine protein kinase</fullName>
        <ecNumber evidence="1">2.7.11.1</ecNumber>
    </recommendedName>
</protein>
<dbReference type="SUPFAM" id="SSF56112">
    <property type="entry name" value="Protein kinase-like (PK-like)"/>
    <property type="match status" value="1"/>
</dbReference>
<accession>A0A507ENY0</accession>
<dbReference type="PANTHER" id="PTHR45998">
    <property type="entry name" value="SERINE/THREONINE-PROTEIN KINASE 16"/>
    <property type="match status" value="1"/>
</dbReference>
<feature type="domain" description="Protein kinase" evidence="10">
    <location>
        <begin position="156"/>
        <end position="447"/>
    </location>
</feature>
<dbReference type="PROSITE" id="PS00107">
    <property type="entry name" value="PROTEIN_KINASE_ATP"/>
    <property type="match status" value="1"/>
</dbReference>
<evidence type="ECO:0000313" key="11">
    <source>
        <dbReference type="EMBL" id="TPX65531.1"/>
    </source>
</evidence>
<dbReference type="InterPro" id="IPR000719">
    <property type="entry name" value="Prot_kinase_dom"/>
</dbReference>
<dbReference type="GO" id="GO:0005794">
    <property type="term" value="C:Golgi apparatus"/>
    <property type="evidence" value="ECO:0007669"/>
    <property type="project" value="TreeGrafter"/>
</dbReference>
<sequence>MSNQAVSCATTFCVTNGQTFHSDEWTTLLALLTIPLIIDKSILTFAGSFFSQTRAVSTNPAACTINGATFGKWKIVPSNGVTARAQVSCTIAGCTVNSSFLPTGTGGVLCDGGGSYRATSVGEKIQDIMDAIVAFFQSLMAGFAKSEVIRIKQRRFTVLRQLGEGGFSYVFLVKETTPGIHPTAADLYAIKRIRVQLPEQEQRLRQEISAHGAVNSNHVLKLVDSVILRGADLKTRPSASGMDLPVLAEGLLVLPYYGGGTVQDLIDSIPPGDSLELKRILEIGVDVAKGLIAFHKKNPPLAFRDLKPANVLLQIGELNNAILMDLGSVAPARIKLTSRRDAVALQELCAETVTAPFRAPELFDPSSDAVIDERSDVWAFGCTLWAMAYQTPPFDGSMTAAVGGQLIFPSREPYGPAFRALLKDILVTDIRQRLFMDQVLIRVENLLGSISSA</sequence>
<feature type="binding site" evidence="9">
    <location>
        <position position="191"/>
    </location>
    <ligand>
        <name>ATP</name>
        <dbReference type="ChEBI" id="CHEBI:30616"/>
    </ligand>
</feature>
<name>A0A507ENY0_9FUNG</name>
<keyword evidence="4 9" id="KW-0547">Nucleotide-binding</keyword>
<dbReference type="OrthoDB" id="248923at2759"/>
<comment type="catalytic activity">
    <reaction evidence="8">
        <text>L-seryl-[protein] + ATP = O-phospho-L-seryl-[protein] + ADP + H(+)</text>
        <dbReference type="Rhea" id="RHEA:17989"/>
        <dbReference type="Rhea" id="RHEA-COMP:9863"/>
        <dbReference type="Rhea" id="RHEA-COMP:11604"/>
        <dbReference type="ChEBI" id="CHEBI:15378"/>
        <dbReference type="ChEBI" id="CHEBI:29999"/>
        <dbReference type="ChEBI" id="CHEBI:30616"/>
        <dbReference type="ChEBI" id="CHEBI:83421"/>
        <dbReference type="ChEBI" id="CHEBI:456216"/>
        <dbReference type="EC" id="2.7.11.1"/>
    </reaction>
</comment>
<keyword evidence="2" id="KW-0723">Serine/threonine-protein kinase</keyword>
<keyword evidence="12" id="KW-1185">Reference proteome</keyword>
<evidence type="ECO:0000256" key="4">
    <source>
        <dbReference type="ARBA" id="ARBA00022741"/>
    </source>
</evidence>
<dbReference type="GO" id="GO:0004674">
    <property type="term" value="F:protein serine/threonine kinase activity"/>
    <property type="evidence" value="ECO:0007669"/>
    <property type="project" value="UniProtKB-KW"/>
</dbReference>
<evidence type="ECO:0000256" key="5">
    <source>
        <dbReference type="ARBA" id="ARBA00022777"/>
    </source>
</evidence>
<dbReference type="EMBL" id="QEAP01000482">
    <property type="protein sequence ID" value="TPX65531.1"/>
    <property type="molecule type" value="Genomic_DNA"/>
</dbReference>
<keyword evidence="5" id="KW-0418">Kinase</keyword>
<evidence type="ECO:0000256" key="2">
    <source>
        <dbReference type="ARBA" id="ARBA00022527"/>
    </source>
</evidence>